<accession>A0A168NSL8</accession>
<feature type="transmembrane region" description="Helical" evidence="1">
    <location>
        <begin position="202"/>
        <end position="219"/>
    </location>
</feature>
<dbReference type="SUPFAM" id="SSF54236">
    <property type="entry name" value="Ubiquitin-like"/>
    <property type="match status" value="1"/>
</dbReference>
<comment type="caution">
    <text evidence="3">The sequence shown here is derived from an EMBL/GenBank/DDBJ whole genome shotgun (WGS) entry which is preliminary data.</text>
</comment>
<keyword evidence="1" id="KW-0812">Transmembrane</keyword>
<dbReference type="InterPro" id="IPR045226">
    <property type="entry name" value="Dsc3"/>
</dbReference>
<evidence type="ECO:0000313" key="3">
    <source>
        <dbReference type="EMBL" id="OAD06681.1"/>
    </source>
</evidence>
<dbReference type="Gene3D" id="3.10.20.90">
    <property type="entry name" value="Phosphatidylinositol 3-kinase Catalytic Subunit, Chain A, domain 1"/>
    <property type="match status" value="1"/>
</dbReference>
<dbReference type="VEuPathDB" id="FungiDB:MUCCIDRAFT_78284"/>
<feature type="domain" description="Ubiquitin-like" evidence="2">
    <location>
        <begin position="25"/>
        <end position="73"/>
    </location>
</feature>
<proteinExistence type="predicted"/>
<keyword evidence="4" id="KW-1185">Reference proteome</keyword>
<sequence>MNEFADIHIRWNNGQDLLLNVSLYDDNMGAIKQLIRKNAVEQTSKKTIRLIHRGQLLNNDLYTLSDYGIQQQTIFIHCALSDPIIPTNIIHDIETTDKDDSISGFDKLRESGYNQEEIRSIRLQFHQMQPTSNYVDGEPPSVQDLQLEEEWMEHTGGRRLPEGYAQGSFKEMVCGLLLGCFLGVLCLFWVRESVFTRRHQMGILAGMLINVSCGINYVYY</sequence>
<dbReference type="AlphaFoldDB" id="A0A168NSL8"/>
<dbReference type="SMART" id="SM00213">
    <property type="entry name" value="UBQ"/>
    <property type="match status" value="1"/>
</dbReference>
<feature type="transmembrane region" description="Helical" evidence="1">
    <location>
        <begin position="169"/>
        <end position="190"/>
    </location>
</feature>
<keyword evidence="1" id="KW-0472">Membrane</keyword>
<evidence type="ECO:0000256" key="1">
    <source>
        <dbReference type="SAM" id="Phobius"/>
    </source>
</evidence>
<reference evidence="3 4" key="1">
    <citation type="submission" date="2015-06" db="EMBL/GenBank/DDBJ databases">
        <title>Expansion of signal transduction pathways in fungi by whole-genome duplication.</title>
        <authorList>
            <consortium name="DOE Joint Genome Institute"/>
            <person name="Corrochano L.M."/>
            <person name="Kuo A."/>
            <person name="Marcet-Houben M."/>
            <person name="Polaino S."/>
            <person name="Salamov A."/>
            <person name="Villalobos J.M."/>
            <person name="Alvarez M.I."/>
            <person name="Avalos J."/>
            <person name="Benito E.P."/>
            <person name="Benoit I."/>
            <person name="Burger G."/>
            <person name="Camino L.P."/>
            <person name="Canovas D."/>
            <person name="Cerda-Olmedo E."/>
            <person name="Cheng J.-F."/>
            <person name="Dominguez A."/>
            <person name="Elias M."/>
            <person name="Eslava A.P."/>
            <person name="Glaser F."/>
            <person name="Grimwood J."/>
            <person name="Gutierrez G."/>
            <person name="Heitman J."/>
            <person name="Henrissat B."/>
            <person name="Iturriaga E.A."/>
            <person name="Lang B.F."/>
            <person name="Lavin J.L."/>
            <person name="Lee S."/>
            <person name="Li W."/>
            <person name="Lindquist E."/>
            <person name="Lopez-Garcia S."/>
            <person name="Luque E.M."/>
            <person name="Marcos A.T."/>
            <person name="Martin J."/>
            <person name="Mccluskey K."/>
            <person name="Medina H.R."/>
            <person name="Miralles-Duran A."/>
            <person name="Miyazaki A."/>
            <person name="Munoz-Torres E."/>
            <person name="Oguiza J.A."/>
            <person name="Ohm R."/>
            <person name="Olmedo M."/>
            <person name="Orejas M."/>
            <person name="Ortiz-Castellanos L."/>
            <person name="Pisabarro A.G."/>
            <person name="Rodriguez-Romero J."/>
            <person name="Ruiz-Herrera J."/>
            <person name="Ruiz-Vazquez R."/>
            <person name="Sanz C."/>
            <person name="Schackwitz W."/>
            <person name="Schmutz J."/>
            <person name="Shahriari M."/>
            <person name="Shelest E."/>
            <person name="Silva-Franco F."/>
            <person name="Soanes D."/>
            <person name="Syed K."/>
            <person name="Tagua V.G."/>
            <person name="Talbot N.J."/>
            <person name="Thon M."/>
            <person name="De Vries R.P."/>
            <person name="Wiebenga A."/>
            <person name="Yadav J.S."/>
            <person name="Braun E.L."/>
            <person name="Baker S."/>
            <person name="Garre V."/>
            <person name="Horwitz B."/>
            <person name="Torres-Martinez S."/>
            <person name="Idnurm A."/>
            <person name="Herrera-Estrella A."/>
            <person name="Gabaldon T."/>
            <person name="Grigoriev I.V."/>
        </authorList>
    </citation>
    <scope>NUCLEOTIDE SEQUENCE [LARGE SCALE GENOMIC DNA]</scope>
    <source>
        <strain evidence="3 4">CBS 277.49</strain>
    </source>
</reference>
<dbReference type="GO" id="GO:0005783">
    <property type="term" value="C:endoplasmic reticulum"/>
    <property type="evidence" value="ECO:0007669"/>
    <property type="project" value="TreeGrafter"/>
</dbReference>
<dbReference type="PANTHER" id="PTHR28049">
    <property type="entry name" value="TRANSMEMBRANE PROTEIN YOR223W"/>
    <property type="match status" value="1"/>
</dbReference>
<dbReference type="Pfam" id="PF13373">
    <property type="entry name" value="Dsc3_C"/>
    <property type="match status" value="1"/>
</dbReference>
<dbReference type="GO" id="GO:0044695">
    <property type="term" value="C:Dsc E3 ubiquitin ligase complex"/>
    <property type="evidence" value="ECO:0007669"/>
    <property type="project" value="InterPro"/>
</dbReference>
<evidence type="ECO:0000259" key="2">
    <source>
        <dbReference type="PROSITE" id="PS50053"/>
    </source>
</evidence>
<keyword evidence="1" id="KW-1133">Transmembrane helix</keyword>
<dbReference type="InterPro" id="IPR000626">
    <property type="entry name" value="Ubiquitin-like_dom"/>
</dbReference>
<dbReference type="PANTHER" id="PTHR28049:SF1">
    <property type="entry name" value="DSC E3 UBIQUITIN LIGASE COMPLEX SUBUNIT 3"/>
    <property type="match status" value="1"/>
</dbReference>
<name>A0A168NSL8_MUCCL</name>
<protein>
    <recommendedName>
        <fullName evidence="2">Ubiquitin-like domain-containing protein</fullName>
    </recommendedName>
</protein>
<dbReference type="InterPro" id="IPR025390">
    <property type="entry name" value="Dsc3_C"/>
</dbReference>
<dbReference type="PROSITE" id="PS50053">
    <property type="entry name" value="UBIQUITIN_2"/>
    <property type="match status" value="1"/>
</dbReference>
<dbReference type="InterPro" id="IPR029071">
    <property type="entry name" value="Ubiquitin-like_domsf"/>
</dbReference>
<dbReference type="OrthoDB" id="2556122at2759"/>
<dbReference type="EMBL" id="AMYB01000002">
    <property type="protein sequence ID" value="OAD06681.1"/>
    <property type="molecule type" value="Genomic_DNA"/>
</dbReference>
<dbReference type="Proteomes" id="UP000077051">
    <property type="component" value="Unassembled WGS sequence"/>
</dbReference>
<gene>
    <name evidence="3" type="ORF">MUCCIDRAFT_78284</name>
</gene>
<dbReference type="Pfam" id="PF10302">
    <property type="entry name" value="Dsc3_N"/>
    <property type="match status" value="1"/>
</dbReference>
<dbReference type="InterPro" id="IPR019413">
    <property type="entry name" value="Dsc3_ub-like_dom"/>
</dbReference>
<evidence type="ECO:0000313" key="4">
    <source>
        <dbReference type="Proteomes" id="UP000077051"/>
    </source>
</evidence>
<organism evidence="3 4">
    <name type="scientific">Mucor lusitanicus CBS 277.49</name>
    <dbReference type="NCBI Taxonomy" id="747725"/>
    <lineage>
        <taxon>Eukaryota</taxon>
        <taxon>Fungi</taxon>
        <taxon>Fungi incertae sedis</taxon>
        <taxon>Mucoromycota</taxon>
        <taxon>Mucoromycotina</taxon>
        <taxon>Mucoromycetes</taxon>
        <taxon>Mucorales</taxon>
        <taxon>Mucorineae</taxon>
        <taxon>Mucoraceae</taxon>
        <taxon>Mucor</taxon>
    </lineage>
</organism>